<dbReference type="EC" id="3.4.24.-" evidence="12"/>
<protein>
    <recommendedName>
        <fullName evidence="12">Protease HtpX homolog</fullName>
        <ecNumber evidence="12">3.4.24.-</ecNumber>
    </recommendedName>
</protein>
<keyword evidence="3 12" id="KW-1003">Cell membrane</keyword>
<feature type="binding site" evidence="12">
    <location>
        <position position="229"/>
    </location>
    <ligand>
        <name>Zn(2+)</name>
        <dbReference type="ChEBI" id="CHEBI:29105"/>
        <note>catalytic</note>
    </ligand>
</feature>
<dbReference type="EMBL" id="DTGD01000087">
    <property type="protein sequence ID" value="HGB35721.1"/>
    <property type="molecule type" value="Genomic_DNA"/>
</dbReference>
<dbReference type="InterPro" id="IPR022919">
    <property type="entry name" value="Pept_M48_protease_HtpX"/>
</dbReference>
<keyword evidence="5 12" id="KW-0812">Transmembrane</keyword>
<sequence length="311" mass="34321">MSALDFVKIASRNKRRTFFLVLFLVLMLYFIGRLIDYASGAGGFFTFLALLIALLQSLISYYWGDKIVLASVGARKPNLSDYEERQFVNVVEELSIAAGLPTPKCYIMDDPSPNAFATGRDPKHASVCATTGLLKLLNREELEGVIGHELSHIKNRDVLTMTMVAILVGAIVIIADILRFQLYVGGARRRRDEKDSGGELLVILILFLIVLLASIIGKLMALAISRAREYMADAGSVAITRNPLALASALEKIAIYSRPMQVSDAVSHLFISDPKKRGLSEKDSLWANLWSTHPPIWKRIAILKQMAGLSA</sequence>
<organism evidence="14">
    <name type="scientific">candidate division WOR-3 bacterium</name>
    <dbReference type="NCBI Taxonomy" id="2052148"/>
    <lineage>
        <taxon>Bacteria</taxon>
        <taxon>Bacteria division WOR-3</taxon>
    </lineage>
</organism>
<feature type="binding site" evidence="12">
    <location>
        <position position="152"/>
    </location>
    <ligand>
        <name>Zn(2+)</name>
        <dbReference type="ChEBI" id="CHEBI:29105"/>
        <note>catalytic</note>
    </ligand>
</feature>
<gene>
    <name evidence="12" type="primary">htpX</name>
    <name evidence="14" type="ORF">ENV38_02295</name>
</gene>
<dbReference type="GO" id="GO:0008270">
    <property type="term" value="F:zinc ion binding"/>
    <property type="evidence" value="ECO:0007669"/>
    <property type="project" value="UniProtKB-UniRule"/>
</dbReference>
<dbReference type="Pfam" id="PF01435">
    <property type="entry name" value="Peptidase_M48"/>
    <property type="match status" value="1"/>
</dbReference>
<evidence type="ECO:0000256" key="3">
    <source>
        <dbReference type="ARBA" id="ARBA00022475"/>
    </source>
</evidence>
<evidence type="ECO:0000256" key="10">
    <source>
        <dbReference type="ARBA" id="ARBA00023049"/>
    </source>
</evidence>
<evidence type="ECO:0000256" key="7">
    <source>
        <dbReference type="ARBA" id="ARBA00022801"/>
    </source>
</evidence>
<feature type="transmembrane region" description="Helical" evidence="12">
    <location>
        <begin position="41"/>
        <end position="63"/>
    </location>
</feature>
<reference evidence="14" key="1">
    <citation type="journal article" date="2020" name="mSystems">
        <title>Genome- and Community-Level Interaction Insights into Carbon Utilization and Element Cycling Functions of Hydrothermarchaeota in Hydrothermal Sediment.</title>
        <authorList>
            <person name="Zhou Z."/>
            <person name="Liu Y."/>
            <person name="Xu W."/>
            <person name="Pan J."/>
            <person name="Luo Z.H."/>
            <person name="Li M."/>
        </authorList>
    </citation>
    <scope>NUCLEOTIDE SEQUENCE [LARGE SCALE GENOMIC DNA]</scope>
    <source>
        <strain evidence="14">SpSt-754</strain>
    </source>
</reference>
<comment type="subcellular location">
    <subcellularLocation>
        <location evidence="1 12">Cell membrane</location>
        <topology evidence="1 12">Multi-pass membrane protein</topology>
    </subcellularLocation>
</comment>
<comment type="caution">
    <text evidence="14">The sequence shown here is derived from an EMBL/GenBank/DDBJ whole genome shotgun (WGS) entry which is preliminary data.</text>
</comment>
<feature type="transmembrane region" description="Helical" evidence="12">
    <location>
        <begin position="200"/>
        <end position="221"/>
    </location>
</feature>
<evidence type="ECO:0000256" key="9">
    <source>
        <dbReference type="ARBA" id="ARBA00022989"/>
    </source>
</evidence>
<dbReference type="CDD" id="cd07340">
    <property type="entry name" value="M48B_Htpx_like"/>
    <property type="match status" value="1"/>
</dbReference>
<evidence type="ECO:0000256" key="5">
    <source>
        <dbReference type="ARBA" id="ARBA00022692"/>
    </source>
</evidence>
<proteinExistence type="inferred from homology"/>
<evidence type="ECO:0000256" key="12">
    <source>
        <dbReference type="HAMAP-Rule" id="MF_00188"/>
    </source>
</evidence>
<evidence type="ECO:0000256" key="6">
    <source>
        <dbReference type="ARBA" id="ARBA00022723"/>
    </source>
</evidence>
<feature type="transmembrane region" description="Helical" evidence="12">
    <location>
        <begin position="158"/>
        <end position="180"/>
    </location>
</feature>
<keyword evidence="4 12" id="KW-0645">Protease</keyword>
<comment type="similarity">
    <text evidence="2 12">Belongs to the peptidase M48B family.</text>
</comment>
<dbReference type="InterPro" id="IPR050083">
    <property type="entry name" value="HtpX_protease"/>
</dbReference>
<evidence type="ECO:0000256" key="11">
    <source>
        <dbReference type="ARBA" id="ARBA00023136"/>
    </source>
</evidence>
<dbReference type="InterPro" id="IPR001915">
    <property type="entry name" value="Peptidase_M48"/>
</dbReference>
<name>A0A7V3KN29_UNCW3</name>
<evidence type="ECO:0000256" key="2">
    <source>
        <dbReference type="ARBA" id="ARBA00009779"/>
    </source>
</evidence>
<keyword evidence="8 12" id="KW-0862">Zinc</keyword>
<dbReference type="PANTHER" id="PTHR43221:SF1">
    <property type="entry name" value="PROTEASE HTPX"/>
    <property type="match status" value="1"/>
</dbReference>
<keyword evidence="9 12" id="KW-1133">Transmembrane helix</keyword>
<keyword evidence="7 12" id="KW-0378">Hydrolase</keyword>
<dbReference type="PANTHER" id="PTHR43221">
    <property type="entry name" value="PROTEASE HTPX"/>
    <property type="match status" value="1"/>
</dbReference>
<feature type="active site" evidence="12">
    <location>
        <position position="149"/>
    </location>
</feature>
<keyword evidence="11 12" id="KW-0472">Membrane</keyword>
<dbReference type="GO" id="GO:0005886">
    <property type="term" value="C:plasma membrane"/>
    <property type="evidence" value="ECO:0007669"/>
    <property type="project" value="UniProtKB-SubCell"/>
</dbReference>
<accession>A0A7V3KN29</accession>
<feature type="domain" description="Peptidase M48" evidence="13">
    <location>
        <begin position="84"/>
        <end position="306"/>
    </location>
</feature>
<evidence type="ECO:0000256" key="4">
    <source>
        <dbReference type="ARBA" id="ARBA00022670"/>
    </source>
</evidence>
<keyword evidence="10 12" id="KW-0482">Metalloprotease</keyword>
<evidence type="ECO:0000313" key="14">
    <source>
        <dbReference type="EMBL" id="HGB35721.1"/>
    </source>
</evidence>
<dbReference type="HAMAP" id="MF_00188">
    <property type="entry name" value="Pept_M48_protease_HtpX"/>
    <property type="match status" value="1"/>
</dbReference>
<feature type="binding site" evidence="12">
    <location>
        <position position="148"/>
    </location>
    <ligand>
        <name>Zn(2+)</name>
        <dbReference type="ChEBI" id="CHEBI:29105"/>
        <note>catalytic</note>
    </ligand>
</feature>
<dbReference type="Gene3D" id="3.30.2010.10">
    <property type="entry name" value="Metalloproteases ('zincins'), catalytic domain"/>
    <property type="match status" value="1"/>
</dbReference>
<dbReference type="GO" id="GO:0006508">
    <property type="term" value="P:proteolysis"/>
    <property type="evidence" value="ECO:0007669"/>
    <property type="project" value="UniProtKB-KW"/>
</dbReference>
<evidence type="ECO:0000259" key="13">
    <source>
        <dbReference type="Pfam" id="PF01435"/>
    </source>
</evidence>
<keyword evidence="6 12" id="KW-0479">Metal-binding</keyword>
<dbReference type="GO" id="GO:0004222">
    <property type="term" value="F:metalloendopeptidase activity"/>
    <property type="evidence" value="ECO:0007669"/>
    <property type="project" value="UniProtKB-UniRule"/>
</dbReference>
<dbReference type="AlphaFoldDB" id="A0A7V3KN29"/>
<evidence type="ECO:0000256" key="1">
    <source>
        <dbReference type="ARBA" id="ARBA00004651"/>
    </source>
</evidence>
<comment type="cofactor">
    <cofactor evidence="12">
        <name>Zn(2+)</name>
        <dbReference type="ChEBI" id="CHEBI:29105"/>
    </cofactor>
    <text evidence="12">Binds 1 zinc ion per subunit.</text>
</comment>
<feature type="transmembrane region" description="Helical" evidence="12">
    <location>
        <begin position="18"/>
        <end position="35"/>
    </location>
</feature>
<evidence type="ECO:0000256" key="8">
    <source>
        <dbReference type="ARBA" id="ARBA00022833"/>
    </source>
</evidence>